<proteinExistence type="predicted"/>
<evidence type="ECO:0000313" key="1">
    <source>
        <dbReference type="EMBL" id="KWF26003.1"/>
    </source>
</evidence>
<dbReference type="Proteomes" id="UP000062912">
    <property type="component" value="Unassembled WGS sequence"/>
</dbReference>
<protein>
    <recommendedName>
        <fullName evidence="3">PAAR domain-containing protein</fullName>
    </recommendedName>
</protein>
<gene>
    <name evidence="1" type="ORF">WT56_20485</name>
</gene>
<dbReference type="AlphaFoldDB" id="A0A132EDE4"/>
<name>A0A132EDE4_9BURK</name>
<accession>A0A132EDE4</accession>
<organism evidence="1 2">
    <name type="scientific">Burkholderia pseudomultivorans</name>
    <dbReference type="NCBI Taxonomy" id="1207504"/>
    <lineage>
        <taxon>Bacteria</taxon>
        <taxon>Pseudomonadati</taxon>
        <taxon>Pseudomonadota</taxon>
        <taxon>Betaproteobacteria</taxon>
        <taxon>Burkholderiales</taxon>
        <taxon>Burkholderiaceae</taxon>
        <taxon>Burkholderia</taxon>
        <taxon>Burkholderia cepacia complex</taxon>
    </lineage>
</organism>
<comment type="caution">
    <text evidence="1">The sequence shown here is derived from an EMBL/GenBank/DDBJ whole genome shotgun (WGS) entry which is preliminary data.</text>
</comment>
<evidence type="ECO:0000313" key="2">
    <source>
        <dbReference type="Proteomes" id="UP000062912"/>
    </source>
</evidence>
<sequence length="131" mass="13944">MGQKVALEGDKVACGCFPMPIMLASQNMMSEQYDGEGLSNMGFASADAAAAALSDPEHWIRFKLDENGSCEGMKCTAHFADGSVHHGIVDANNMVVFERPNNSACQRVEIHHGSAPQGGSVVERLLEAMSS</sequence>
<dbReference type="EMBL" id="LPJR01000049">
    <property type="protein sequence ID" value="KWF26003.1"/>
    <property type="molecule type" value="Genomic_DNA"/>
</dbReference>
<reference evidence="1 2" key="1">
    <citation type="submission" date="2015-11" db="EMBL/GenBank/DDBJ databases">
        <title>Expanding the genomic diversity of Burkholderia species for the development of highly accurate diagnostics.</title>
        <authorList>
            <person name="Sahl J."/>
            <person name="Keim P."/>
            <person name="Wagner D."/>
        </authorList>
    </citation>
    <scope>NUCLEOTIDE SEQUENCE [LARGE SCALE GENOMIC DNA]</scope>
    <source>
        <strain evidence="1 2">MSMB368WGS</strain>
    </source>
</reference>
<evidence type="ECO:0008006" key="3">
    <source>
        <dbReference type="Google" id="ProtNLM"/>
    </source>
</evidence>